<dbReference type="SUPFAM" id="SSF57850">
    <property type="entry name" value="RING/U-box"/>
    <property type="match status" value="1"/>
</dbReference>
<evidence type="ECO:0000256" key="5">
    <source>
        <dbReference type="ARBA" id="ARBA00022786"/>
    </source>
</evidence>
<dbReference type="SMART" id="SM00504">
    <property type="entry name" value="Ubox"/>
    <property type="match status" value="1"/>
</dbReference>
<dbReference type="Pfam" id="PF00069">
    <property type="entry name" value="Pkinase"/>
    <property type="match status" value="1"/>
</dbReference>
<comment type="caution">
    <text evidence="9">The sequence shown here is derived from an EMBL/GenBank/DDBJ whole genome shotgun (WGS) entry which is preliminary data.</text>
</comment>
<dbReference type="Gene3D" id="3.30.200.20">
    <property type="entry name" value="Phosphorylase Kinase, domain 1"/>
    <property type="match status" value="1"/>
</dbReference>
<dbReference type="OrthoDB" id="617155at2759"/>
<dbReference type="SUPFAM" id="SSF56112">
    <property type="entry name" value="Protein kinase-like (PK-like)"/>
    <property type="match status" value="1"/>
</dbReference>
<dbReference type="Pfam" id="PF04564">
    <property type="entry name" value="U-box"/>
    <property type="match status" value="1"/>
</dbReference>
<evidence type="ECO:0000259" key="8">
    <source>
        <dbReference type="PROSITE" id="PS51698"/>
    </source>
</evidence>
<dbReference type="InterPro" id="IPR013083">
    <property type="entry name" value="Znf_RING/FYVE/PHD"/>
</dbReference>
<dbReference type="EMBL" id="RWGY01000011">
    <property type="protein sequence ID" value="TVU27653.1"/>
    <property type="molecule type" value="Genomic_DNA"/>
</dbReference>
<name>A0A5J9UV56_9POAL</name>
<dbReference type="GO" id="GO:0016567">
    <property type="term" value="P:protein ubiquitination"/>
    <property type="evidence" value="ECO:0007669"/>
    <property type="project" value="UniProtKB-UniPathway"/>
</dbReference>
<reference evidence="9 10" key="1">
    <citation type="journal article" date="2019" name="Sci. Rep.">
        <title>A high-quality genome of Eragrostis curvula grass provides insights into Poaceae evolution and supports new strategies to enhance forage quality.</title>
        <authorList>
            <person name="Carballo J."/>
            <person name="Santos B.A.C.M."/>
            <person name="Zappacosta D."/>
            <person name="Garbus I."/>
            <person name="Selva J.P."/>
            <person name="Gallo C.A."/>
            <person name="Diaz A."/>
            <person name="Albertini E."/>
            <person name="Caccamo M."/>
            <person name="Echenique V."/>
        </authorList>
    </citation>
    <scope>NUCLEOTIDE SEQUENCE [LARGE SCALE GENOMIC DNA]</scope>
    <source>
        <strain evidence="10">cv. Victoria</strain>
        <tissue evidence="9">Leaf</tissue>
    </source>
</reference>
<dbReference type="CDD" id="cd16655">
    <property type="entry name" value="RING-Ubox_WDSUB1-like"/>
    <property type="match status" value="1"/>
</dbReference>
<dbReference type="Gene3D" id="3.30.40.10">
    <property type="entry name" value="Zinc/RING finger domain, C3HC4 (zinc finger)"/>
    <property type="match status" value="1"/>
</dbReference>
<gene>
    <name evidence="9" type="ORF">EJB05_19149</name>
</gene>
<protein>
    <recommendedName>
        <fullName evidence="3">RING-type E3 ubiquitin transferase</fullName>
        <ecNumber evidence="3">2.3.2.27</ecNumber>
    </recommendedName>
</protein>
<dbReference type="GO" id="GO:0061630">
    <property type="term" value="F:ubiquitin protein ligase activity"/>
    <property type="evidence" value="ECO:0007669"/>
    <property type="project" value="UniProtKB-EC"/>
</dbReference>
<dbReference type="GO" id="GO:0005524">
    <property type="term" value="F:ATP binding"/>
    <property type="evidence" value="ECO:0007669"/>
    <property type="project" value="InterPro"/>
</dbReference>
<keyword evidence="10" id="KW-1185">Reference proteome</keyword>
<sequence length="490" mass="53847">MAERDLAEANKMADEAERSYQREAKLRKEVEEMLARERAAMERDRQELDDMLEQIQKVNDRSNELEVQIVSSERMMSDLEAKLSESYSILDTLRRERQQQGGDPATATECEARDGDHHGVSLLRFSYSELDEATNHFDESARIDGGGGGGRGKVYRGDLRNMAVAVKVFSRDVAVQDEARFSRAIEAISGASTHPGLVTVVGACPEARAVVYEFVAGWSLEQHLDGESGAPPLPWHARCAIAHRASSALSFLHSTRPRATVHGDVRPANILLDEHGAWCKLAGLGTRRLAGGGFPARPALAYADPAYLATGELTPACDVYSLGVVLLRLVTGRPAFLARKAAQEAAAGGKAWREVVDDGWPVERAREVALVGLKCCDTKRRSPPGELLEEARTVLEDAMSAAPGRSSSAMSDGDGVPSYFLCPIFKEVMRDPQIAGDGFSYEAEAIREWLDSGHDTSPMTNLKLPTRDLMPNHALRSAIHEWRHRHGRRR</sequence>
<feature type="domain" description="Protein kinase" evidence="7">
    <location>
        <begin position="140"/>
        <end position="421"/>
    </location>
</feature>
<dbReference type="PROSITE" id="PS51698">
    <property type="entry name" value="U_BOX"/>
    <property type="match status" value="1"/>
</dbReference>
<dbReference type="GO" id="GO:0004672">
    <property type="term" value="F:protein kinase activity"/>
    <property type="evidence" value="ECO:0007669"/>
    <property type="project" value="InterPro"/>
</dbReference>
<dbReference type="InterPro" id="IPR000719">
    <property type="entry name" value="Prot_kinase_dom"/>
</dbReference>
<comment type="pathway">
    <text evidence="2">Protein modification; protein ubiquitination.</text>
</comment>
<dbReference type="Proteomes" id="UP000324897">
    <property type="component" value="Chromosome 1"/>
</dbReference>
<dbReference type="EC" id="2.3.2.27" evidence="3"/>
<keyword evidence="5" id="KW-0833">Ubl conjugation pathway</keyword>
<dbReference type="InterPro" id="IPR051348">
    <property type="entry name" value="U-box_ubiquitin_ligases"/>
</dbReference>
<organism evidence="9 10">
    <name type="scientific">Eragrostis curvula</name>
    <name type="common">weeping love grass</name>
    <dbReference type="NCBI Taxonomy" id="38414"/>
    <lineage>
        <taxon>Eukaryota</taxon>
        <taxon>Viridiplantae</taxon>
        <taxon>Streptophyta</taxon>
        <taxon>Embryophyta</taxon>
        <taxon>Tracheophyta</taxon>
        <taxon>Spermatophyta</taxon>
        <taxon>Magnoliopsida</taxon>
        <taxon>Liliopsida</taxon>
        <taxon>Poales</taxon>
        <taxon>Poaceae</taxon>
        <taxon>PACMAD clade</taxon>
        <taxon>Chloridoideae</taxon>
        <taxon>Eragrostideae</taxon>
        <taxon>Eragrostidinae</taxon>
        <taxon>Eragrostis</taxon>
    </lineage>
</organism>
<dbReference type="Gene3D" id="1.10.510.10">
    <property type="entry name" value="Transferase(Phosphotransferase) domain 1"/>
    <property type="match status" value="1"/>
</dbReference>
<dbReference type="AlphaFoldDB" id="A0A5J9UV56"/>
<evidence type="ECO:0000256" key="4">
    <source>
        <dbReference type="ARBA" id="ARBA00022679"/>
    </source>
</evidence>
<feature type="domain" description="U-box" evidence="8">
    <location>
        <begin position="415"/>
        <end position="489"/>
    </location>
</feature>
<evidence type="ECO:0000256" key="1">
    <source>
        <dbReference type="ARBA" id="ARBA00000900"/>
    </source>
</evidence>
<evidence type="ECO:0000256" key="3">
    <source>
        <dbReference type="ARBA" id="ARBA00012483"/>
    </source>
</evidence>
<evidence type="ECO:0000313" key="10">
    <source>
        <dbReference type="Proteomes" id="UP000324897"/>
    </source>
</evidence>
<feature type="region of interest" description="Disordered" evidence="6">
    <location>
        <begin position="1"/>
        <end position="20"/>
    </location>
</feature>
<dbReference type="InterPro" id="IPR011009">
    <property type="entry name" value="Kinase-like_dom_sf"/>
</dbReference>
<dbReference type="UniPathway" id="UPA00143"/>
<comment type="catalytic activity">
    <reaction evidence="1">
        <text>S-ubiquitinyl-[E2 ubiquitin-conjugating enzyme]-L-cysteine + [acceptor protein]-L-lysine = [E2 ubiquitin-conjugating enzyme]-L-cysteine + N(6)-ubiquitinyl-[acceptor protein]-L-lysine.</text>
        <dbReference type="EC" id="2.3.2.27"/>
    </reaction>
</comment>
<dbReference type="InterPro" id="IPR003613">
    <property type="entry name" value="Ubox_domain"/>
</dbReference>
<evidence type="ECO:0000256" key="2">
    <source>
        <dbReference type="ARBA" id="ARBA00004906"/>
    </source>
</evidence>
<evidence type="ECO:0000256" key="6">
    <source>
        <dbReference type="SAM" id="MobiDB-lite"/>
    </source>
</evidence>
<dbReference type="PROSITE" id="PS50011">
    <property type="entry name" value="PROTEIN_KINASE_DOM"/>
    <property type="match status" value="1"/>
</dbReference>
<evidence type="ECO:0000313" key="9">
    <source>
        <dbReference type="EMBL" id="TVU27653.1"/>
    </source>
</evidence>
<dbReference type="PANTHER" id="PTHR45647">
    <property type="entry name" value="OS02G0152300 PROTEIN"/>
    <property type="match status" value="1"/>
</dbReference>
<evidence type="ECO:0000259" key="7">
    <source>
        <dbReference type="PROSITE" id="PS50011"/>
    </source>
</evidence>
<dbReference type="Gramene" id="TVU27653">
    <property type="protein sequence ID" value="TVU27653"/>
    <property type="gene ID" value="EJB05_19149"/>
</dbReference>
<accession>A0A5J9UV56</accession>
<proteinExistence type="predicted"/>
<dbReference type="PANTHER" id="PTHR45647:SF94">
    <property type="entry name" value="OS02G0822900 PROTEIN"/>
    <property type="match status" value="1"/>
</dbReference>
<keyword evidence="4" id="KW-0808">Transferase</keyword>